<gene>
    <name evidence="2" type="ORF">Q664_36390</name>
</gene>
<feature type="signal peptide" evidence="1">
    <location>
        <begin position="1"/>
        <end position="28"/>
    </location>
</feature>
<name>A0A084SL75_9BACT</name>
<reference evidence="2 3" key="1">
    <citation type="submission" date="2014-07" db="EMBL/GenBank/DDBJ databases">
        <title>Draft Genome Sequence of Gephyronic Acid Producer, Cystobacter violaceus Strain Cb vi76.</title>
        <authorList>
            <person name="Stevens D.C."/>
            <person name="Young J."/>
            <person name="Carmichael R."/>
            <person name="Tan J."/>
            <person name="Taylor R.E."/>
        </authorList>
    </citation>
    <scope>NUCLEOTIDE SEQUENCE [LARGE SCALE GENOMIC DNA]</scope>
    <source>
        <strain evidence="2 3">Cb vi76</strain>
    </source>
</reference>
<evidence type="ECO:0000256" key="1">
    <source>
        <dbReference type="SAM" id="SignalP"/>
    </source>
</evidence>
<dbReference type="RefSeq" id="WP_043406067.1">
    <property type="nucleotide sequence ID" value="NZ_JPMI01000257.1"/>
</dbReference>
<comment type="caution">
    <text evidence="2">The sequence shown here is derived from an EMBL/GenBank/DDBJ whole genome shotgun (WGS) entry which is preliminary data.</text>
</comment>
<keyword evidence="1" id="KW-0732">Signal</keyword>
<organism evidence="2 3">
    <name type="scientific">Archangium violaceum Cb vi76</name>
    <dbReference type="NCBI Taxonomy" id="1406225"/>
    <lineage>
        <taxon>Bacteria</taxon>
        <taxon>Pseudomonadati</taxon>
        <taxon>Myxococcota</taxon>
        <taxon>Myxococcia</taxon>
        <taxon>Myxococcales</taxon>
        <taxon>Cystobacterineae</taxon>
        <taxon>Archangiaceae</taxon>
        <taxon>Archangium</taxon>
    </lineage>
</organism>
<feature type="chain" id="PRO_5001781497" evidence="1">
    <location>
        <begin position="29"/>
        <end position="319"/>
    </location>
</feature>
<protein>
    <submittedName>
        <fullName evidence="2">Uncharacterized protein</fullName>
    </submittedName>
</protein>
<evidence type="ECO:0000313" key="2">
    <source>
        <dbReference type="EMBL" id="KFA89210.1"/>
    </source>
</evidence>
<dbReference type="Proteomes" id="UP000028547">
    <property type="component" value="Unassembled WGS sequence"/>
</dbReference>
<dbReference type="AlphaFoldDB" id="A0A084SL75"/>
<proteinExistence type="predicted"/>
<accession>A0A084SL75</accession>
<dbReference type="PROSITE" id="PS51257">
    <property type="entry name" value="PROKAR_LIPOPROTEIN"/>
    <property type="match status" value="1"/>
</dbReference>
<dbReference type="EMBL" id="JPMI01000257">
    <property type="protein sequence ID" value="KFA89210.1"/>
    <property type="molecule type" value="Genomic_DNA"/>
</dbReference>
<sequence length="319" mass="34286">MKFAKSFPSLCGILACGATLLLADQARAELLINVDTAGCNTNVAINNAIGQSFRVNAATDLQAIEVWLKPELYYTTSYGLEVYDGEGTGGTRLATSSTTLTLGSQTGGTPSGWYGFSFAGLGLNLQPNHAYTFRLVRLSTYSGAFSMCGNVYANGIQYWLGYYADTPYDMSFRLHGSQALPIESLAWTASGPGTRTSTPDSGAAEAVTFDYYLNGSGVWSPQQWTFSAVAPQSTTFNFDWNYSGFHAWFMVYANATAFADGPNGRTLVNLYTRNYGDGWNVSGTASLPLTAGYPFGIIVDGQNFDSDARLIGNVKITSK</sequence>
<evidence type="ECO:0000313" key="3">
    <source>
        <dbReference type="Proteomes" id="UP000028547"/>
    </source>
</evidence>